<evidence type="ECO:0000313" key="3">
    <source>
        <dbReference type="EMBL" id="ELY55741.1"/>
    </source>
</evidence>
<sequence length="231" mass="23678">MPPNQPDAAGDGGALPTDALRTGSDRPFYAAPIDPWTYRSLAYVLLAFPLGIAYLVSITVGASMTLGLSLTLLGPVALVATLLSIVALARLDGALTRGLLAVDVAPSIPPTDRGLAAFLKRLVFGRETWFGAAYLGWKILLGICGFVVLVVGVSLATSLLVAPAVYGADLVVYAVIADPVVIGTLPRALGAAVAGLLALVATLYLANVLGRLSALVAAVLLDSRTKSRTTA</sequence>
<dbReference type="Proteomes" id="UP000011531">
    <property type="component" value="Unassembled WGS sequence"/>
</dbReference>
<reference evidence="3 4" key="1">
    <citation type="journal article" date="2014" name="PLoS Genet.">
        <title>Phylogenetically driven sequencing of extremely halophilic archaea reveals strategies for static and dynamic osmo-response.</title>
        <authorList>
            <person name="Becker E.A."/>
            <person name="Seitzer P.M."/>
            <person name="Tritt A."/>
            <person name="Larsen D."/>
            <person name="Krusor M."/>
            <person name="Yao A.I."/>
            <person name="Wu D."/>
            <person name="Madern D."/>
            <person name="Eisen J.A."/>
            <person name="Darling A.E."/>
            <person name="Facciotti M.T."/>
        </authorList>
    </citation>
    <scope>NUCLEOTIDE SEQUENCE [LARGE SCALE GENOMIC DNA]</scope>
    <source>
        <strain evidence="3 4">DSM 18795</strain>
    </source>
</reference>
<feature type="domain" description="Putative sensor" evidence="2">
    <location>
        <begin position="43"/>
        <end position="221"/>
    </location>
</feature>
<evidence type="ECO:0000313" key="4">
    <source>
        <dbReference type="Proteomes" id="UP000011531"/>
    </source>
</evidence>
<evidence type="ECO:0000259" key="2">
    <source>
        <dbReference type="Pfam" id="PF13796"/>
    </source>
</evidence>
<name>L9X2N8_9EURY</name>
<dbReference type="InterPro" id="IPR025828">
    <property type="entry name" value="Put_sensor_dom"/>
</dbReference>
<feature type="transmembrane region" description="Helical" evidence="1">
    <location>
        <begin position="188"/>
        <end position="221"/>
    </location>
</feature>
<keyword evidence="1" id="KW-1133">Transmembrane helix</keyword>
<keyword evidence="1" id="KW-0472">Membrane</keyword>
<dbReference type="OrthoDB" id="253413at2157"/>
<dbReference type="Pfam" id="PF13796">
    <property type="entry name" value="Sensor"/>
    <property type="match status" value="1"/>
</dbReference>
<dbReference type="RefSeq" id="WP_008425147.1">
    <property type="nucleotide sequence ID" value="NZ_AOIA01000128.1"/>
</dbReference>
<keyword evidence="4" id="KW-1185">Reference proteome</keyword>
<comment type="caution">
    <text evidence="3">The sequence shown here is derived from an EMBL/GenBank/DDBJ whole genome shotgun (WGS) entry which is preliminary data.</text>
</comment>
<dbReference type="AlphaFoldDB" id="L9X2N8"/>
<accession>L9X2N8</accession>
<keyword evidence="1" id="KW-0812">Transmembrane</keyword>
<feature type="transmembrane region" description="Helical" evidence="1">
    <location>
        <begin position="139"/>
        <end position="168"/>
    </location>
</feature>
<proteinExistence type="predicted"/>
<gene>
    <name evidence="3" type="ORF">C492_15741</name>
</gene>
<feature type="transmembrane region" description="Helical" evidence="1">
    <location>
        <begin position="41"/>
        <end position="62"/>
    </location>
</feature>
<dbReference type="STRING" id="1227498.C492_15741"/>
<feature type="transmembrane region" description="Helical" evidence="1">
    <location>
        <begin position="68"/>
        <end position="89"/>
    </location>
</feature>
<evidence type="ECO:0000256" key="1">
    <source>
        <dbReference type="SAM" id="Phobius"/>
    </source>
</evidence>
<organism evidence="3 4">
    <name type="scientific">Natronococcus jeotgali DSM 18795</name>
    <dbReference type="NCBI Taxonomy" id="1227498"/>
    <lineage>
        <taxon>Archaea</taxon>
        <taxon>Methanobacteriati</taxon>
        <taxon>Methanobacteriota</taxon>
        <taxon>Stenosarchaea group</taxon>
        <taxon>Halobacteria</taxon>
        <taxon>Halobacteriales</taxon>
        <taxon>Natrialbaceae</taxon>
        <taxon>Natronococcus</taxon>
    </lineage>
</organism>
<dbReference type="EMBL" id="AOIA01000128">
    <property type="protein sequence ID" value="ELY55741.1"/>
    <property type="molecule type" value="Genomic_DNA"/>
</dbReference>
<protein>
    <submittedName>
        <fullName evidence="3">Sensor protein</fullName>
    </submittedName>
</protein>